<dbReference type="Proteomes" id="UP000596660">
    <property type="component" value="Unplaced"/>
</dbReference>
<dbReference type="EnsemblPlants" id="AUR62000414-RA">
    <property type="protein sequence ID" value="AUR62000414-RA:cds"/>
    <property type="gene ID" value="AUR62000414"/>
</dbReference>
<evidence type="ECO:0000313" key="2">
    <source>
        <dbReference type="Proteomes" id="UP000596660"/>
    </source>
</evidence>
<keyword evidence="2" id="KW-1185">Reference proteome</keyword>
<protein>
    <submittedName>
        <fullName evidence="1">Uncharacterized protein</fullName>
    </submittedName>
</protein>
<evidence type="ECO:0000313" key="1">
    <source>
        <dbReference type="EnsemblPlants" id="AUR62000414-RA:cds"/>
    </source>
</evidence>
<dbReference type="AlphaFoldDB" id="A0A803KN08"/>
<accession>A0A803KN08</accession>
<organism evidence="1 2">
    <name type="scientific">Chenopodium quinoa</name>
    <name type="common">Quinoa</name>
    <dbReference type="NCBI Taxonomy" id="63459"/>
    <lineage>
        <taxon>Eukaryota</taxon>
        <taxon>Viridiplantae</taxon>
        <taxon>Streptophyta</taxon>
        <taxon>Embryophyta</taxon>
        <taxon>Tracheophyta</taxon>
        <taxon>Spermatophyta</taxon>
        <taxon>Magnoliopsida</taxon>
        <taxon>eudicotyledons</taxon>
        <taxon>Gunneridae</taxon>
        <taxon>Pentapetalae</taxon>
        <taxon>Caryophyllales</taxon>
        <taxon>Chenopodiaceae</taxon>
        <taxon>Chenopodioideae</taxon>
        <taxon>Atripliceae</taxon>
        <taxon>Chenopodium</taxon>
    </lineage>
</organism>
<sequence length="372" mass="42667">MSPLILYMQPKHHKHFEKLSNHQFQWKVYNGVKILQPPIKQGPNMCAFAAVVKQLDYNLRLLYANASKGLSLTEDECIFDHKKWENDLKKEYPDRKTRWKPIDLLVEAQTRGVPLWNHGTHVIQYAKGMSCHKIDAISRLKQLLKFFPVIGVVPVYTTYNVDGDDLYVRGGSYVTERKFDREGMEVEQRARHAVVLVDLCEIDGISYISYQNSEGDSGKSMCELGISWMEADLIGEIVYGCSLPPVHPPSVLQTKNQIDSMLAEFEMVGTSLSASQEYFREGQNVIYQITESRLVFHNDERMSLDKKIQDYITRLHDISQKLKKFFQKYKNVQKAAVAGFGNVPRLLEACGDADEIEGFATKLQQLHQNTLL</sequence>
<proteinExistence type="predicted"/>
<name>A0A803KN08_CHEQI</name>
<reference evidence="1" key="2">
    <citation type="submission" date="2021-03" db="UniProtKB">
        <authorList>
            <consortium name="EnsemblPlants"/>
        </authorList>
    </citation>
    <scope>IDENTIFICATION</scope>
</reference>
<dbReference type="Gramene" id="AUR62000414-RA">
    <property type="protein sequence ID" value="AUR62000414-RA:cds"/>
    <property type="gene ID" value="AUR62000414"/>
</dbReference>
<reference evidence="1" key="1">
    <citation type="journal article" date="2017" name="Nature">
        <title>The genome of Chenopodium quinoa.</title>
        <authorList>
            <person name="Jarvis D.E."/>
            <person name="Ho Y.S."/>
            <person name="Lightfoot D.J."/>
            <person name="Schmoeckel S.M."/>
            <person name="Li B."/>
            <person name="Borm T.J.A."/>
            <person name="Ohyanagi H."/>
            <person name="Mineta K."/>
            <person name="Michell C.T."/>
            <person name="Saber N."/>
            <person name="Kharbatia N.M."/>
            <person name="Rupper R.R."/>
            <person name="Sharp A.R."/>
            <person name="Dally N."/>
            <person name="Boughton B.A."/>
            <person name="Woo Y.H."/>
            <person name="Gao G."/>
            <person name="Schijlen E.G.W.M."/>
            <person name="Guo X."/>
            <person name="Momin A.A."/>
            <person name="Negrao S."/>
            <person name="Al-Babili S."/>
            <person name="Gehring C."/>
            <person name="Roessner U."/>
            <person name="Jung C."/>
            <person name="Murphy K."/>
            <person name="Arold S.T."/>
            <person name="Gojobori T."/>
            <person name="van der Linden C.G."/>
            <person name="van Loo E.N."/>
            <person name="Jellen E.N."/>
            <person name="Maughan P.J."/>
            <person name="Tester M."/>
        </authorList>
    </citation>
    <scope>NUCLEOTIDE SEQUENCE [LARGE SCALE GENOMIC DNA]</scope>
    <source>
        <strain evidence="1">cv. PI 614886</strain>
    </source>
</reference>